<evidence type="ECO:0000313" key="4">
    <source>
        <dbReference type="Proteomes" id="UP000176791"/>
    </source>
</evidence>
<feature type="transmembrane region" description="Helical" evidence="1">
    <location>
        <begin position="146"/>
        <end position="168"/>
    </location>
</feature>
<protein>
    <recommendedName>
        <fullName evidence="2">EamA domain-containing protein</fullName>
    </recommendedName>
</protein>
<feature type="transmembrane region" description="Helical" evidence="1">
    <location>
        <begin position="40"/>
        <end position="56"/>
    </location>
</feature>
<feature type="transmembrane region" description="Helical" evidence="1">
    <location>
        <begin position="211"/>
        <end position="233"/>
    </location>
</feature>
<dbReference type="PANTHER" id="PTHR22911">
    <property type="entry name" value="ACYL-MALONYL CONDENSING ENZYME-RELATED"/>
    <property type="match status" value="1"/>
</dbReference>
<dbReference type="Proteomes" id="UP000176791">
    <property type="component" value="Unassembled WGS sequence"/>
</dbReference>
<sequence length="293" mass="32436">MTKSTRGLLYLLAAAMTYSFLPVFIRFLNAEKVAPQEQMLLRYCFAFLAAGVYFLVSRSKFSFERKSLVLLLLAAFFGYSLTNLFYTYGIIYTQVSTGLFIFYSFAILTPVLAFIFLKEKANRFNFISLGLGLISLLLLFQPNALATWKLGGLFAFLSALAQSFYLIARKKLNQYSSQELLVVSTAAGIVSMAGLTWLLSPTFYTIKLPTLALNSWLAAAIAGIFNFGGWFLMSKGFQMVKAATGSLVMLVENVFVVMIGFWFLNETPTLMTLFGGLLVIAAAVLVTLKGDNS</sequence>
<evidence type="ECO:0000313" key="3">
    <source>
        <dbReference type="EMBL" id="OGD56447.1"/>
    </source>
</evidence>
<evidence type="ECO:0000259" key="2">
    <source>
        <dbReference type="Pfam" id="PF00892"/>
    </source>
</evidence>
<accession>A0A1F5DMQ5</accession>
<dbReference type="GO" id="GO:0016020">
    <property type="term" value="C:membrane"/>
    <property type="evidence" value="ECO:0007669"/>
    <property type="project" value="InterPro"/>
</dbReference>
<feature type="transmembrane region" description="Helical" evidence="1">
    <location>
        <begin position="124"/>
        <end position="140"/>
    </location>
</feature>
<feature type="domain" description="EamA" evidence="2">
    <location>
        <begin position="150"/>
        <end position="287"/>
    </location>
</feature>
<feature type="transmembrane region" description="Helical" evidence="1">
    <location>
        <begin position="270"/>
        <end position="288"/>
    </location>
</feature>
<feature type="transmembrane region" description="Helical" evidence="1">
    <location>
        <begin position="97"/>
        <end position="117"/>
    </location>
</feature>
<keyword evidence="1" id="KW-0472">Membrane</keyword>
<evidence type="ECO:0000256" key="1">
    <source>
        <dbReference type="SAM" id="Phobius"/>
    </source>
</evidence>
<feature type="transmembrane region" description="Helical" evidence="1">
    <location>
        <begin position="245"/>
        <end position="264"/>
    </location>
</feature>
<keyword evidence="1" id="KW-0812">Transmembrane</keyword>
<name>A0A1F5DMQ5_9BACT</name>
<dbReference type="STRING" id="1797460.A3E73_03085"/>
<dbReference type="SUPFAM" id="SSF103481">
    <property type="entry name" value="Multidrug resistance efflux transporter EmrE"/>
    <property type="match status" value="2"/>
</dbReference>
<keyword evidence="1" id="KW-1133">Transmembrane helix</keyword>
<dbReference type="AlphaFoldDB" id="A0A1F5DMQ5"/>
<dbReference type="InterPro" id="IPR000620">
    <property type="entry name" value="EamA_dom"/>
</dbReference>
<comment type="caution">
    <text evidence="3">The sequence shown here is derived from an EMBL/GenBank/DDBJ whole genome shotgun (WGS) entry which is preliminary data.</text>
</comment>
<dbReference type="InterPro" id="IPR037185">
    <property type="entry name" value="EmrE-like"/>
</dbReference>
<gene>
    <name evidence="3" type="ORF">A3E73_03085</name>
</gene>
<feature type="transmembrane region" description="Helical" evidence="1">
    <location>
        <begin position="68"/>
        <end position="91"/>
    </location>
</feature>
<reference evidence="3 4" key="1">
    <citation type="journal article" date="2016" name="Nat. Commun.">
        <title>Thousands of microbial genomes shed light on interconnected biogeochemical processes in an aquifer system.</title>
        <authorList>
            <person name="Anantharaman K."/>
            <person name="Brown C.T."/>
            <person name="Hug L.A."/>
            <person name="Sharon I."/>
            <person name="Castelle C.J."/>
            <person name="Probst A.J."/>
            <person name="Thomas B.C."/>
            <person name="Singh A."/>
            <person name="Wilkins M.J."/>
            <person name="Karaoz U."/>
            <person name="Brodie E.L."/>
            <person name="Williams K.H."/>
            <person name="Hubbard S.S."/>
            <person name="Banfield J.F."/>
        </authorList>
    </citation>
    <scope>NUCLEOTIDE SEQUENCE [LARGE SCALE GENOMIC DNA]</scope>
</reference>
<proteinExistence type="predicted"/>
<feature type="transmembrane region" description="Helical" evidence="1">
    <location>
        <begin position="7"/>
        <end position="28"/>
    </location>
</feature>
<feature type="transmembrane region" description="Helical" evidence="1">
    <location>
        <begin position="180"/>
        <end position="199"/>
    </location>
</feature>
<organism evidence="3 4">
    <name type="scientific">Candidatus Beckwithbacteria bacterium RIFCSPHIGHO2_12_FULL_47_17</name>
    <dbReference type="NCBI Taxonomy" id="1797460"/>
    <lineage>
        <taxon>Bacteria</taxon>
        <taxon>Candidatus Beckwithiibacteriota</taxon>
    </lineage>
</organism>
<dbReference type="EMBL" id="MEZN01000016">
    <property type="protein sequence ID" value="OGD56447.1"/>
    <property type="molecule type" value="Genomic_DNA"/>
</dbReference>
<dbReference type="PANTHER" id="PTHR22911:SF137">
    <property type="entry name" value="SOLUTE CARRIER FAMILY 35 MEMBER G2-RELATED"/>
    <property type="match status" value="1"/>
</dbReference>
<dbReference type="Pfam" id="PF00892">
    <property type="entry name" value="EamA"/>
    <property type="match status" value="2"/>
</dbReference>
<feature type="domain" description="EamA" evidence="2">
    <location>
        <begin position="6"/>
        <end position="140"/>
    </location>
</feature>